<keyword evidence="3" id="KW-1185">Reference proteome</keyword>
<evidence type="ECO:0000313" key="3">
    <source>
        <dbReference type="Proteomes" id="UP000032180"/>
    </source>
</evidence>
<dbReference type="Gramene" id="LPERR03G16430.1">
    <property type="protein sequence ID" value="LPERR03G16430.1"/>
    <property type="gene ID" value="LPERR03G16430"/>
</dbReference>
<dbReference type="InterPro" id="IPR017451">
    <property type="entry name" value="F-box-assoc_interact_dom"/>
</dbReference>
<dbReference type="SMART" id="SM00256">
    <property type="entry name" value="FBOX"/>
    <property type="match status" value="1"/>
</dbReference>
<dbReference type="Proteomes" id="UP000032180">
    <property type="component" value="Chromosome 3"/>
</dbReference>
<dbReference type="HOGENOM" id="CLU_038874_0_0_1"/>
<evidence type="ECO:0000259" key="1">
    <source>
        <dbReference type="PROSITE" id="PS50181"/>
    </source>
</evidence>
<dbReference type="SUPFAM" id="SSF81383">
    <property type="entry name" value="F-box domain"/>
    <property type="match status" value="1"/>
</dbReference>
<feature type="domain" description="F-box" evidence="1">
    <location>
        <begin position="7"/>
        <end position="52"/>
    </location>
</feature>
<dbReference type="Gene3D" id="1.20.1280.50">
    <property type="match status" value="1"/>
</dbReference>
<organism evidence="2 3">
    <name type="scientific">Leersia perrieri</name>
    <dbReference type="NCBI Taxonomy" id="77586"/>
    <lineage>
        <taxon>Eukaryota</taxon>
        <taxon>Viridiplantae</taxon>
        <taxon>Streptophyta</taxon>
        <taxon>Embryophyta</taxon>
        <taxon>Tracheophyta</taxon>
        <taxon>Spermatophyta</taxon>
        <taxon>Magnoliopsida</taxon>
        <taxon>Liliopsida</taxon>
        <taxon>Poales</taxon>
        <taxon>Poaceae</taxon>
        <taxon>BOP clade</taxon>
        <taxon>Oryzoideae</taxon>
        <taxon>Oryzeae</taxon>
        <taxon>Oryzinae</taxon>
        <taxon>Leersia</taxon>
    </lineage>
</organism>
<dbReference type="InterPro" id="IPR006527">
    <property type="entry name" value="F-box-assoc_dom_typ1"/>
</dbReference>
<accession>A0A0D9VUH3</accession>
<sequence length="443" mass="49482">MDDDMTLPPVQQLPDDLLQEILLRLPPRSIARCLAVCKGWRSAISATSFRRAHAERPAVVAIVTAMASYCPECDACKLPDRMLYLSDSANCDAVSFKAPFRWRDGRNTHLHMPHSSRSPRRLVFPSHSGVLDTLVVGSWDGVLCVQRGVPLREYVLWNPTAKTCATVSPPPSRGVIIGGYTHPSTTRFHLLHASPRSLGPGLFAPTAFRIHRVGDGGAWREVPLLLPGGHSLTMHGARSVSLHGNLHWIVQLRGSAAQRLRVLVFEPAHERFRLIEAPPPLAGRGEEDLLARSRVCVMSNGQLCVVAVCPATSTMEMWVLDDDYHSDAPRRWRLKERLSLMVMWCMRDPSTTFTSETQVEVVHGDVEGEEVMVHHNGLVDVYSLRRRRWSSTFCVSRSEVCVVDAALLPYRESVAQPSFGEATRLLQHTVKGEGNCWYYLKSM</sequence>
<reference evidence="2 3" key="1">
    <citation type="submission" date="2012-08" db="EMBL/GenBank/DDBJ databases">
        <title>Oryza genome evolution.</title>
        <authorList>
            <person name="Wing R.A."/>
        </authorList>
    </citation>
    <scope>NUCLEOTIDE SEQUENCE</scope>
</reference>
<dbReference type="PROSITE" id="PS50181">
    <property type="entry name" value="FBOX"/>
    <property type="match status" value="1"/>
</dbReference>
<name>A0A0D9VUH3_9ORYZ</name>
<dbReference type="eggNOG" id="ENOG502SX3H">
    <property type="taxonomic scope" value="Eukaryota"/>
</dbReference>
<dbReference type="PANTHER" id="PTHR31672:SF2">
    <property type="entry name" value="F-BOX DOMAIN-CONTAINING PROTEIN"/>
    <property type="match status" value="1"/>
</dbReference>
<proteinExistence type="predicted"/>
<dbReference type="InterPro" id="IPR001810">
    <property type="entry name" value="F-box_dom"/>
</dbReference>
<dbReference type="STRING" id="77586.A0A0D9VUH3"/>
<reference evidence="3" key="2">
    <citation type="submission" date="2013-12" db="EMBL/GenBank/DDBJ databases">
        <authorList>
            <person name="Yu Y."/>
            <person name="Lee S."/>
            <person name="de Baynast K."/>
            <person name="Wissotski M."/>
            <person name="Liu L."/>
            <person name="Talag J."/>
            <person name="Goicoechea J."/>
            <person name="Angelova A."/>
            <person name="Jetty R."/>
            <person name="Kudrna D."/>
            <person name="Golser W."/>
            <person name="Rivera L."/>
            <person name="Zhang J."/>
            <person name="Wing R."/>
        </authorList>
    </citation>
    <scope>NUCLEOTIDE SEQUENCE</scope>
</reference>
<evidence type="ECO:0000313" key="2">
    <source>
        <dbReference type="EnsemblPlants" id="LPERR03G16430.1"/>
    </source>
</evidence>
<dbReference type="Pfam" id="PF07734">
    <property type="entry name" value="FBA_1"/>
    <property type="match status" value="1"/>
</dbReference>
<dbReference type="AlphaFoldDB" id="A0A0D9VUH3"/>
<protein>
    <recommendedName>
        <fullName evidence="1">F-box domain-containing protein</fullName>
    </recommendedName>
</protein>
<dbReference type="PANTHER" id="PTHR31672">
    <property type="entry name" value="BNACNNG10540D PROTEIN"/>
    <property type="match status" value="1"/>
</dbReference>
<dbReference type="CDD" id="cd22157">
    <property type="entry name" value="F-box_AtFBW1-like"/>
    <property type="match status" value="1"/>
</dbReference>
<dbReference type="InterPro" id="IPR050796">
    <property type="entry name" value="SCF_F-box_component"/>
</dbReference>
<dbReference type="InterPro" id="IPR036047">
    <property type="entry name" value="F-box-like_dom_sf"/>
</dbReference>
<reference evidence="2" key="3">
    <citation type="submission" date="2015-04" db="UniProtKB">
        <authorList>
            <consortium name="EnsemblPlants"/>
        </authorList>
    </citation>
    <scope>IDENTIFICATION</scope>
</reference>
<dbReference type="Pfam" id="PF00646">
    <property type="entry name" value="F-box"/>
    <property type="match status" value="1"/>
</dbReference>
<dbReference type="NCBIfam" id="TIGR01640">
    <property type="entry name" value="F_box_assoc_1"/>
    <property type="match status" value="1"/>
</dbReference>
<dbReference type="EnsemblPlants" id="LPERR03G16430.1">
    <property type="protein sequence ID" value="LPERR03G16430.1"/>
    <property type="gene ID" value="LPERR03G16430"/>
</dbReference>